<organism evidence="2 3">
    <name type="scientific">Pedionomus torquatus</name>
    <name type="common">Plains-wanderer</name>
    <dbReference type="NCBI Taxonomy" id="227192"/>
    <lineage>
        <taxon>Eukaryota</taxon>
        <taxon>Metazoa</taxon>
        <taxon>Chordata</taxon>
        <taxon>Craniata</taxon>
        <taxon>Vertebrata</taxon>
        <taxon>Euteleostomi</taxon>
        <taxon>Archelosauria</taxon>
        <taxon>Archosauria</taxon>
        <taxon>Dinosauria</taxon>
        <taxon>Saurischia</taxon>
        <taxon>Theropoda</taxon>
        <taxon>Coelurosauria</taxon>
        <taxon>Aves</taxon>
        <taxon>Neognathae</taxon>
        <taxon>Neoaves</taxon>
        <taxon>Charadriiformes</taxon>
        <taxon>Pedionomidae</taxon>
        <taxon>Pedionomus</taxon>
    </lineage>
</organism>
<dbReference type="InterPro" id="IPR050143">
    <property type="entry name" value="TRIM/RBCC"/>
</dbReference>
<feature type="non-terminal residue" evidence="2">
    <location>
        <position position="156"/>
    </location>
</feature>
<dbReference type="Pfam" id="PF13765">
    <property type="entry name" value="PRY"/>
    <property type="match status" value="1"/>
</dbReference>
<proteinExistence type="predicted"/>
<accession>A0A7K6NVR0</accession>
<dbReference type="InterPro" id="IPR013320">
    <property type="entry name" value="ConA-like_dom_sf"/>
</dbReference>
<dbReference type="InterPro" id="IPR003879">
    <property type="entry name" value="Butyrophylin_SPRY"/>
</dbReference>
<dbReference type="PRINTS" id="PR01407">
    <property type="entry name" value="BUTYPHLNCDUF"/>
</dbReference>
<dbReference type="InterPro" id="IPR006574">
    <property type="entry name" value="PRY"/>
</dbReference>
<dbReference type="Gene3D" id="2.60.120.920">
    <property type="match status" value="1"/>
</dbReference>
<sequence length="156" mass="17575">ITLDPETANSCLYLSEDCKSVRWDSLQQDLPSNPKRFKIHSCVLGSRGFTSGRQSWDVEVSRKGVWHIGVAKESVPRDCVLNLQPKNGVWALIRNPKGYMALTSPDGIPVTLHRVPKRIRICLDYKAGRVMFLDAESGEQIFAFPKASFRGEKIFP</sequence>
<evidence type="ECO:0000313" key="3">
    <source>
        <dbReference type="Proteomes" id="UP000565207"/>
    </source>
</evidence>
<evidence type="ECO:0000313" key="2">
    <source>
        <dbReference type="EMBL" id="NWW53075.1"/>
    </source>
</evidence>
<feature type="non-terminal residue" evidence="2">
    <location>
        <position position="1"/>
    </location>
</feature>
<dbReference type="InterPro" id="IPR043136">
    <property type="entry name" value="B30.2/SPRY_sf"/>
</dbReference>
<dbReference type="Pfam" id="PF00622">
    <property type="entry name" value="SPRY"/>
    <property type="match status" value="1"/>
</dbReference>
<reference evidence="2 3" key="1">
    <citation type="submission" date="2019-09" db="EMBL/GenBank/DDBJ databases">
        <title>Bird 10,000 Genomes (B10K) Project - Family phase.</title>
        <authorList>
            <person name="Zhang G."/>
        </authorList>
    </citation>
    <scope>NUCLEOTIDE SEQUENCE [LARGE SCALE GENOMIC DNA]</scope>
    <source>
        <strain evidence="2">B10K-DU-029-80</strain>
        <tissue evidence="2">Muscle</tissue>
    </source>
</reference>
<dbReference type="Proteomes" id="UP000565207">
    <property type="component" value="Unassembled WGS sequence"/>
</dbReference>
<dbReference type="FunFam" id="2.60.120.920:FF:000004">
    <property type="entry name" value="Butyrophilin subfamily 1 member A1"/>
    <property type="match status" value="1"/>
</dbReference>
<dbReference type="EMBL" id="VZRU01017592">
    <property type="protein sequence ID" value="NWW53075.1"/>
    <property type="molecule type" value="Genomic_DNA"/>
</dbReference>
<dbReference type="AlphaFoldDB" id="A0A7K6NVR0"/>
<comment type="caution">
    <text evidence="2">The sequence shown here is derived from an EMBL/GenBank/DDBJ whole genome shotgun (WGS) entry which is preliminary data.</text>
</comment>
<dbReference type="SUPFAM" id="SSF49899">
    <property type="entry name" value="Concanavalin A-like lectins/glucanases"/>
    <property type="match status" value="1"/>
</dbReference>
<dbReference type="InterPro" id="IPR001870">
    <property type="entry name" value="B30.2/SPRY"/>
</dbReference>
<dbReference type="InterPro" id="IPR003877">
    <property type="entry name" value="SPRY_dom"/>
</dbReference>
<feature type="domain" description="B30.2/SPRY" evidence="1">
    <location>
        <begin position="1"/>
        <end position="156"/>
    </location>
</feature>
<keyword evidence="3" id="KW-1185">Reference proteome</keyword>
<evidence type="ECO:0000259" key="1">
    <source>
        <dbReference type="PROSITE" id="PS50188"/>
    </source>
</evidence>
<name>A0A7K6NVR0_PEDTO</name>
<dbReference type="SMART" id="SM00589">
    <property type="entry name" value="PRY"/>
    <property type="match status" value="1"/>
</dbReference>
<dbReference type="PROSITE" id="PS50188">
    <property type="entry name" value="B302_SPRY"/>
    <property type="match status" value="1"/>
</dbReference>
<gene>
    <name evidence="2" type="primary">Btn1a1_3</name>
    <name evidence="2" type="ORF">PEDTOR_R10774</name>
</gene>
<dbReference type="PANTHER" id="PTHR24103">
    <property type="entry name" value="E3 UBIQUITIN-PROTEIN LIGASE TRIM"/>
    <property type="match status" value="1"/>
</dbReference>
<protein>
    <submittedName>
        <fullName evidence="2">BT1A1 protein</fullName>
    </submittedName>
</protein>